<keyword evidence="1" id="KW-1133">Transmembrane helix</keyword>
<proteinExistence type="predicted"/>
<dbReference type="RefSeq" id="WP_160645182.1">
    <property type="nucleotide sequence ID" value="NZ_SIJB01000013.1"/>
</dbReference>
<feature type="transmembrane region" description="Helical" evidence="1">
    <location>
        <begin position="219"/>
        <end position="241"/>
    </location>
</feature>
<evidence type="ECO:0000313" key="3">
    <source>
        <dbReference type="Proteomes" id="UP000448943"/>
    </source>
</evidence>
<dbReference type="EMBL" id="SIJB01000013">
    <property type="protein sequence ID" value="NBI28391.1"/>
    <property type="molecule type" value="Genomic_DNA"/>
</dbReference>
<reference evidence="2 3" key="1">
    <citation type="submission" date="2019-01" db="EMBL/GenBank/DDBJ databases">
        <title>Chengkuizengella sp. nov., isolated from deep-sea sediment of East Pacific Ocean.</title>
        <authorList>
            <person name="Yang J."/>
            <person name="Lai Q."/>
            <person name="Shao Z."/>
        </authorList>
    </citation>
    <scope>NUCLEOTIDE SEQUENCE [LARGE SCALE GENOMIC DNA]</scope>
    <source>
        <strain evidence="2 3">YPA3-1-1</strain>
    </source>
</reference>
<dbReference type="Proteomes" id="UP000448943">
    <property type="component" value="Unassembled WGS sequence"/>
</dbReference>
<feature type="transmembrane region" description="Helical" evidence="1">
    <location>
        <begin position="165"/>
        <end position="187"/>
    </location>
</feature>
<keyword evidence="3" id="KW-1185">Reference proteome</keyword>
<keyword evidence="1" id="KW-0812">Transmembrane</keyword>
<dbReference type="GO" id="GO:0140359">
    <property type="term" value="F:ABC-type transporter activity"/>
    <property type="evidence" value="ECO:0007669"/>
    <property type="project" value="InterPro"/>
</dbReference>
<accession>A0A6N9PXZ4</accession>
<feature type="transmembrane region" description="Helical" evidence="1">
    <location>
        <begin position="56"/>
        <end position="75"/>
    </location>
</feature>
<evidence type="ECO:0000256" key="1">
    <source>
        <dbReference type="SAM" id="Phobius"/>
    </source>
</evidence>
<feature type="transmembrane region" description="Helical" evidence="1">
    <location>
        <begin position="140"/>
        <end position="158"/>
    </location>
</feature>
<comment type="caution">
    <text evidence="2">The sequence shown here is derived from an EMBL/GenBank/DDBJ whole genome shotgun (WGS) entry which is preliminary data.</text>
</comment>
<dbReference type="Pfam" id="PF12679">
    <property type="entry name" value="ABC2_membrane_2"/>
    <property type="match status" value="1"/>
</dbReference>
<evidence type="ECO:0000313" key="2">
    <source>
        <dbReference type="EMBL" id="NBI28391.1"/>
    </source>
</evidence>
<dbReference type="PANTHER" id="PTHR37305:SF1">
    <property type="entry name" value="MEMBRANE PROTEIN"/>
    <property type="match status" value="1"/>
</dbReference>
<sequence>MLNLVRNENMKIYKKVQTWVMIGLLVIIQLLMALVIRDTEFTWIHFAEISSYLTSIITIYAIVLASSIVASEFSNGTIKLLLIRPVNRSKILTSKYIAILLYIAFLMLLNIVSSIIIGFLFFEKSTANSEISFISVLQNYGFTSIELIMTITFSFMISSIFRSNVLAIILSFMIHFFSYIVVDILVLKDYELGKYFLYSNTDLRQYLNGNEPVFEGMSLGFSIGVLVVYFVLFIFISQYVFKKRDVSV</sequence>
<dbReference type="OrthoDB" id="8613028at2"/>
<dbReference type="AlphaFoldDB" id="A0A6N9PXZ4"/>
<protein>
    <submittedName>
        <fullName evidence="2">ABC transporter permease</fullName>
    </submittedName>
</protein>
<dbReference type="PANTHER" id="PTHR37305">
    <property type="entry name" value="INTEGRAL MEMBRANE PROTEIN-RELATED"/>
    <property type="match status" value="1"/>
</dbReference>
<name>A0A6N9PXZ4_9BACL</name>
<dbReference type="GO" id="GO:0005886">
    <property type="term" value="C:plasma membrane"/>
    <property type="evidence" value="ECO:0007669"/>
    <property type="project" value="UniProtKB-SubCell"/>
</dbReference>
<gene>
    <name evidence="2" type="ORF">ERL59_05420</name>
</gene>
<feature type="transmembrane region" description="Helical" evidence="1">
    <location>
        <begin position="96"/>
        <end position="120"/>
    </location>
</feature>
<feature type="transmembrane region" description="Helical" evidence="1">
    <location>
        <begin position="16"/>
        <end position="36"/>
    </location>
</feature>
<keyword evidence="1" id="KW-0472">Membrane</keyword>
<organism evidence="2 3">
    <name type="scientific">Chengkuizengella marina</name>
    <dbReference type="NCBI Taxonomy" id="2507566"/>
    <lineage>
        <taxon>Bacteria</taxon>
        <taxon>Bacillati</taxon>
        <taxon>Bacillota</taxon>
        <taxon>Bacilli</taxon>
        <taxon>Bacillales</taxon>
        <taxon>Paenibacillaceae</taxon>
        <taxon>Chengkuizengella</taxon>
    </lineage>
</organism>